<dbReference type="Proteomes" id="UP000018936">
    <property type="component" value="Unassembled WGS sequence"/>
</dbReference>
<evidence type="ECO:0000256" key="2">
    <source>
        <dbReference type="ARBA" id="ARBA00023157"/>
    </source>
</evidence>
<dbReference type="InterPro" id="IPR036734">
    <property type="entry name" value="Neur_chan_lig-bd_sf"/>
</dbReference>
<evidence type="ECO:0000256" key="1">
    <source>
        <dbReference type="ARBA" id="ARBA00004651"/>
    </source>
</evidence>
<dbReference type="InterPro" id="IPR001390">
    <property type="entry name" value="GABAAa_rcpt"/>
</dbReference>
<evidence type="ECO:0000313" key="3">
    <source>
        <dbReference type="EMBL" id="ETE67424.1"/>
    </source>
</evidence>
<sequence>MEWQERIRSGLEKQHCEPSSIKLHLDTCHHFVHLALPFALGLSGGLGEGGRRRRKDISGRNSATEVDFNSKYGARSKQLSLGYKQENYNGQAAFYGQTSLQDEIKDNTTIFTRILDRLLDGYDNRLRPGLGERVTEVKTDIFVTSFGPVSDHDMTYSESRMPNAFRRLSHGCTCLPIKIWKLCLHEI</sequence>
<organism evidence="3 4">
    <name type="scientific">Ophiophagus hannah</name>
    <name type="common">King cobra</name>
    <name type="synonym">Naja hannah</name>
    <dbReference type="NCBI Taxonomy" id="8665"/>
    <lineage>
        <taxon>Eukaryota</taxon>
        <taxon>Metazoa</taxon>
        <taxon>Chordata</taxon>
        <taxon>Craniata</taxon>
        <taxon>Vertebrata</taxon>
        <taxon>Euteleostomi</taxon>
        <taxon>Lepidosauria</taxon>
        <taxon>Squamata</taxon>
        <taxon>Bifurcata</taxon>
        <taxon>Unidentata</taxon>
        <taxon>Episquamata</taxon>
        <taxon>Toxicofera</taxon>
        <taxon>Serpentes</taxon>
        <taxon>Colubroidea</taxon>
        <taxon>Elapidae</taxon>
        <taxon>Elapinae</taxon>
        <taxon>Ophiophagus</taxon>
    </lineage>
</organism>
<dbReference type="GO" id="GO:0005886">
    <property type="term" value="C:plasma membrane"/>
    <property type="evidence" value="ECO:0007669"/>
    <property type="project" value="UniProtKB-SubCell"/>
</dbReference>
<comment type="caution">
    <text evidence="3">The sequence shown here is derived from an EMBL/GenBank/DDBJ whole genome shotgun (WGS) entry which is preliminary data.</text>
</comment>
<gene>
    <name evidence="3" type="primary">GABRA1</name>
    <name evidence="3" type="ORF">L345_06791</name>
</gene>
<protein>
    <submittedName>
        <fullName evidence="3">Gamma-aminobutyric acid receptor subunit alpha-1</fullName>
    </submittedName>
</protein>
<dbReference type="SUPFAM" id="SSF63712">
    <property type="entry name" value="Nicotinic receptor ligand binding domain-like"/>
    <property type="match status" value="1"/>
</dbReference>
<keyword evidence="3" id="KW-0675">Receptor</keyword>
<dbReference type="Gene3D" id="2.70.170.10">
    <property type="entry name" value="Neurotransmitter-gated ion-channel ligand-binding domain"/>
    <property type="match status" value="1"/>
</dbReference>
<dbReference type="OrthoDB" id="8890589at2759"/>
<keyword evidence="2" id="KW-1015">Disulfide bond</keyword>
<evidence type="ECO:0000313" key="4">
    <source>
        <dbReference type="Proteomes" id="UP000018936"/>
    </source>
</evidence>
<keyword evidence="4" id="KW-1185">Reference proteome</keyword>
<dbReference type="PRINTS" id="PR01079">
    <property type="entry name" value="GABAARALPHA"/>
</dbReference>
<comment type="subcellular location">
    <subcellularLocation>
        <location evidence="1">Cell membrane</location>
        <topology evidence="1">Multi-pass membrane protein</topology>
    </subcellularLocation>
</comment>
<proteinExistence type="predicted"/>
<dbReference type="GO" id="GO:0004890">
    <property type="term" value="F:GABA-A receptor activity"/>
    <property type="evidence" value="ECO:0007669"/>
    <property type="project" value="InterPro"/>
</dbReference>
<reference evidence="3 4" key="1">
    <citation type="journal article" date="2013" name="Proc. Natl. Acad. Sci. U.S.A.">
        <title>The king cobra genome reveals dynamic gene evolution and adaptation in the snake venom system.</title>
        <authorList>
            <person name="Vonk F.J."/>
            <person name="Casewell N.R."/>
            <person name="Henkel C.V."/>
            <person name="Heimberg A.M."/>
            <person name="Jansen H.J."/>
            <person name="McCleary R.J."/>
            <person name="Kerkkamp H.M."/>
            <person name="Vos R.A."/>
            <person name="Guerreiro I."/>
            <person name="Calvete J.J."/>
            <person name="Wuster W."/>
            <person name="Woods A.E."/>
            <person name="Logan J.M."/>
            <person name="Harrison R.A."/>
            <person name="Castoe T.A."/>
            <person name="de Koning A.P."/>
            <person name="Pollock D.D."/>
            <person name="Yandell M."/>
            <person name="Calderon D."/>
            <person name="Renjifo C."/>
            <person name="Currier R.B."/>
            <person name="Salgado D."/>
            <person name="Pla D."/>
            <person name="Sanz L."/>
            <person name="Hyder A.S."/>
            <person name="Ribeiro J.M."/>
            <person name="Arntzen J.W."/>
            <person name="van den Thillart G.E."/>
            <person name="Boetzer M."/>
            <person name="Pirovano W."/>
            <person name="Dirks R.P."/>
            <person name="Spaink H.P."/>
            <person name="Duboule D."/>
            <person name="McGlinn E."/>
            <person name="Kini R.M."/>
            <person name="Richardson M.K."/>
        </authorList>
    </citation>
    <scope>NUCLEOTIDE SEQUENCE</scope>
    <source>
        <tissue evidence="3">Blood</tissue>
    </source>
</reference>
<dbReference type="AlphaFoldDB" id="V8NYU7"/>
<feature type="non-terminal residue" evidence="3">
    <location>
        <position position="1"/>
    </location>
</feature>
<dbReference type="GO" id="GO:0005230">
    <property type="term" value="F:extracellular ligand-gated monoatomic ion channel activity"/>
    <property type="evidence" value="ECO:0007669"/>
    <property type="project" value="InterPro"/>
</dbReference>
<accession>V8NYU7</accession>
<dbReference type="EMBL" id="AZIM01001299">
    <property type="protein sequence ID" value="ETE67424.1"/>
    <property type="molecule type" value="Genomic_DNA"/>
</dbReference>
<name>V8NYU7_OPHHA</name>